<evidence type="ECO:0000313" key="5">
    <source>
        <dbReference type="EMBL" id="KPM44569.1"/>
    </source>
</evidence>
<dbReference type="PROSITE" id="PS50297">
    <property type="entry name" value="ANK_REP_REGION"/>
    <property type="match status" value="4"/>
</dbReference>
<dbReference type="PRINTS" id="PR01415">
    <property type="entry name" value="ANKYRIN"/>
</dbReference>
<dbReference type="SMART" id="SM00248">
    <property type="entry name" value="ANK"/>
    <property type="match status" value="5"/>
</dbReference>
<feature type="repeat" description="ANK" evidence="3">
    <location>
        <begin position="385"/>
        <end position="417"/>
    </location>
</feature>
<dbReference type="Proteomes" id="UP000050424">
    <property type="component" value="Unassembled WGS sequence"/>
</dbReference>
<feature type="repeat" description="ANK" evidence="3">
    <location>
        <begin position="525"/>
        <end position="557"/>
    </location>
</feature>
<dbReference type="EMBL" id="LKCW01000018">
    <property type="protein sequence ID" value="KPM44569.1"/>
    <property type="molecule type" value="Genomic_DNA"/>
</dbReference>
<feature type="compositionally biased region" description="Acidic residues" evidence="4">
    <location>
        <begin position="741"/>
        <end position="760"/>
    </location>
</feature>
<reference evidence="5 6" key="1">
    <citation type="submission" date="2015-09" db="EMBL/GenBank/DDBJ databases">
        <title>Draft genome of a European isolate of the apple canker pathogen Neonectria ditissima.</title>
        <authorList>
            <person name="Gomez-Cortecero A."/>
            <person name="Harrison R.J."/>
            <person name="Armitage A.D."/>
        </authorList>
    </citation>
    <scope>NUCLEOTIDE SEQUENCE [LARGE SCALE GENOMIC DNA]</scope>
    <source>
        <strain evidence="5 6">R09/05</strain>
    </source>
</reference>
<dbReference type="PROSITE" id="PS50088">
    <property type="entry name" value="ANK_REPEAT"/>
    <property type="match status" value="4"/>
</dbReference>
<evidence type="ECO:0000256" key="1">
    <source>
        <dbReference type="ARBA" id="ARBA00022737"/>
    </source>
</evidence>
<dbReference type="Gene3D" id="1.25.40.20">
    <property type="entry name" value="Ankyrin repeat-containing domain"/>
    <property type="match status" value="2"/>
</dbReference>
<feature type="repeat" description="ANK" evidence="3">
    <location>
        <begin position="451"/>
        <end position="483"/>
    </location>
</feature>
<organism evidence="5 6">
    <name type="scientific">Neonectria ditissima</name>
    <dbReference type="NCBI Taxonomy" id="78410"/>
    <lineage>
        <taxon>Eukaryota</taxon>
        <taxon>Fungi</taxon>
        <taxon>Dikarya</taxon>
        <taxon>Ascomycota</taxon>
        <taxon>Pezizomycotina</taxon>
        <taxon>Sordariomycetes</taxon>
        <taxon>Hypocreomycetidae</taxon>
        <taxon>Hypocreales</taxon>
        <taxon>Nectriaceae</taxon>
        <taxon>Neonectria</taxon>
    </lineage>
</organism>
<accession>A0A0P7BVW0</accession>
<protein>
    <submittedName>
        <fullName evidence="5">Uncharacterized protein</fullName>
    </submittedName>
</protein>
<dbReference type="InterPro" id="IPR002110">
    <property type="entry name" value="Ankyrin_rpt"/>
</dbReference>
<proteinExistence type="predicted"/>
<feature type="region of interest" description="Disordered" evidence="4">
    <location>
        <begin position="738"/>
        <end position="760"/>
    </location>
</feature>
<dbReference type="Pfam" id="PF12796">
    <property type="entry name" value="Ank_2"/>
    <property type="match status" value="2"/>
</dbReference>
<name>A0A0P7BVW0_9HYPO</name>
<dbReference type="SUPFAM" id="SSF48403">
    <property type="entry name" value="Ankyrin repeat"/>
    <property type="match status" value="1"/>
</dbReference>
<keyword evidence="2 3" id="KW-0040">ANK repeat</keyword>
<comment type="caution">
    <text evidence="5">The sequence shown here is derived from an EMBL/GenBank/DDBJ whole genome shotgun (WGS) entry which is preliminary data.</text>
</comment>
<dbReference type="OrthoDB" id="7464126at2759"/>
<gene>
    <name evidence="5" type="ORF">AK830_g2017</name>
</gene>
<dbReference type="PANTHER" id="PTHR24198">
    <property type="entry name" value="ANKYRIN REPEAT AND PROTEIN KINASE DOMAIN-CONTAINING PROTEIN"/>
    <property type="match status" value="1"/>
</dbReference>
<dbReference type="Pfam" id="PF00023">
    <property type="entry name" value="Ank"/>
    <property type="match status" value="1"/>
</dbReference>
<dbReference type="AlphaFoldDB" id="A0A0P7BVW0"/>
<sequence>MEVLGAVASSMALLEISLKTADFLQGISEIQSDYEDLKLEISIIDAIIKDFQNVPRLFPGIPSLPQISEPRLMVIADLQLRDIRSKLEGIATHCAQVPDDKRSRAKKVDWILQRNKIVKLHQKARDVKSNLQTAMGFQTASLQALHITAGHRSNSEVIAMVQSLHHVQNISSSPVPRRTIEDVTDLPIEDVQTTKPKTEVHIASEVDSKDADWRLPQWLCARNLLFKAAYSSSGINCALRPARVLSDGDIVWGWIEQSSKSFRDPGVDGLMYFPDDVDPRGFDLTSKALSVGSFDVLELLLKRWANLLPKQGLPRRVGYVANSWLQIYVSGGCSREVDLIHQVLSFSDAMPEWQSTRPHEAAWHGEGMREALREEAWAMNELDHTGRAPLHIASSQGHVDTVKELIQAKANVNQPDCEGWTPLMYAAANNEVECMSLLLKAGCSTHQQDNNGHSAIHRAARRCSTDAVALLLAAGASASARGWWGRTPLHIPVGDATNTNPNAINGTIQLLLAARDGDMEARDNSGRTPAMLALIHSNLPVLRCLIQSGASTHTIDHDSRNFLHLAALYANAQVLQYLLSLEPKSFSSVDTELRDGYDDTPWNALLWTTRASLLQLGSIRRPSPAEQGSFAELLQAVRDENLNLEIRLMNRTINSLRQNHLHDARAQLAILINREKERKRYNLVNWYNGVDQKIQVGEFESVIEILTEDIEDCTAKIGVSPWATENEWGIHSPVCYSSASEAEDDSEVETLSSEDEDEASDIAIEAVQAEDEDDSEASQETGEF</sequence>
<keyword evidence="6" id="KW-1185">Reference proteome</keyword>
<evidence type="ECO:0000256" key="3">
    <source>
        <dbReference type="PROSITE-ProRule" id="PRU00023"/>
    </source>
</evidence>
<dbReference type="PANTHER" id="PTHR24198:SF165">
    <property type="entry name" value="ANKYRIN REPEAT-CONTAINING PROTEIN-RELATED"/>
    <property type="match status" value="1"/>
</dbReference>
<evidence type="ECO:0000313" key="6">
    <source>
        <dbReference type="Proteomes" id="UP000050424"/>
    </source>
</evidence>
<evidence type="ECO:0000256" key="4">
    <source>
        <dbReference type="SAM" id="MobiDB-lite"/>
    </source>
</evidence>
<feature type="repeat" description="ANK" evidence="3">
    <location>
        <begin position="418"/>
        <end position="450"/>
    </location>
</feature>
<dbReference type="STRING" id="78410.A0A0P7BVW0"/>
<evidence type="ECO:0000256" key="2">
    <source>
        <dbReference type="ARBA" id="ARBA00023043"/>
    </source>
</evidence>
<keyword evidence="1" id="KW-0677">Repeat</keyword>
<dbReference type="InterPro" id="IPR036770">
    <property type="entry name" value="Ankyrin_rpt-contain_sf"/>
</dbReference>